<proteinExistence type="predicted"/>
<dbReference type="PANTHER" id="PTHR15032:SF4">
    <property type="entry name" value="N-ACYL-PHOSPHATIDYLETHANOLAMINE-HYDROLYZING PHOSPHOLIPASE D"/>
    <property type="match status" value="1"/>
</dbReference>
<dbReference type="EMBL" id="PVTE01000017">
    <property type="protein sequence ID" value="PRY34486.1"/>
    <property type="molecule type" value="Genomic_DNA"/>
</dbReference>
<dbReference type="SUPFAM" id="SSF56281">
    <property type="entry name" value="Metallo-hydrolase/oxidoreductase"/>
    <property type="match status" value="1"/>
</dbReference>
<gene>
    <name evidence="2" type="ORF">CLV58_11790</name>
</gene>
<evidence type="ECO:0000313" key="3">
    <source>
        <dbReference type="Proteomes" id="UP000238375"/>
    </source>
</evidence>
<reference evidence="2 3" key="1">
    <citation type="submission" date="2018-03" db="EMBL/GenBank/DDBJ databases">
        <title>Genomic Encyclopedia of Archaeal and Bacterial Type Strains, Phase II (KMG-II): from individual species to whole genera.</title>
        <authorList>
            <person name="Goeker M."/>
        </authorList>
    </citation>
    <scope>NUCLEOTIDE SEQUENCE [LARGE SCALE GENOMIC DNA]</scope>
    <source>
        <strain evidence="2 3">DSM 28354</strain>
    </source>
</reference>
<dbReference type="InterPro" id="IPR001279">
    <property type="entry name" value="Metallo-B-lactamas"/>
</dbReference>
<protein>
    <submittedName>
        <fullName evidence="2">L-ascorbate metabolism protein UlaG (Beta-lactamase superfamily)</fullName>
    </submittedName>
</protein>
<dbReference type="AlphaFoldDB" id="A0A2T0SM66"/>
<sequence>MLTIVIILAVLALAAFLFINSAPFGSNPSGDRLARIKRSPQYRAGSFQNIEPTDVMRKDASMLDMARDFFDKPADNVPPRPLPTVRTDLSALPDSTPTVVWFGHSSYLIKSNGTTILVDPVFSGYTAPVSFFSKAFPGTNVYSADDMPPIDLLILTHDHYDHLDAVTIPKLLPKVKKVYTGLGVGAHLERWGYTPEQIVELDWWESNTISDSIRLTATPARHFSGRGLTRGNTLWSSFALDLNGYRLFIGGDSGYDRQFKIIGEKFGPFDLAMLECGQYGKDWPNIHMFPEQTAQAAHDLNTKLLLPVHWGKFALSIHAWDEPINRLEAQIAKTPLPLVTPQIGEPFSLGGTYPRRAWWRQPNQPIPSPSVAD</sequence>
<evidence type="ECO:0000259" key="1">
    <source>
        <dbReference type="SMART" id="SM00849"/>
    </source>
</evidence>
<keyword evidence="3" id="KW-1185">Reference proteome</keyword>
<dbReference type="PANTHER" id="PTHR15032">
    <property type="entry name" value="N-ACYL-PHOSPHATIDYLETHANOLAMINE-HYDROLYZING PHOSPHOLIPASE D"/>
    <property type="match status" value="1"/>
</dbReference>
<name>A0A2T0SM66_9BACT</name>
<dbReference type="InterPro" id="IPR036866">
    <property type="entry name" value="RibonucZ/Hydroxyglut_hydro"/>
</dbReference>
<comment type="caution">
    <text evidence="2">The sequence shown here is derived from an EMBL/GenBank/DDBJ whole genome shotgun (WGS) entry which is preliminary data.</text>
</comment>
<organism evidence="2 3">
    <name type="scientific">Spirosoma oryzae</name>
    <dbReference type="NCBI Taxonomy" id="1469603"/>
    <lineage>
        <taxon>Bacteria</taxon>
        <taxon>Pseudomonadati</taxon>
        <taxon>Bacteroidota</taxon>
        <taxon>Cytophagia</taxon>
        <taxon>Cytophagales</taxon>
        <taxon>Cytophagaceae</taxon>
        <taxon>Spirosoma</taxon>
    </lineage>
</organism>
<feature type="domain" description="Metallo-beta-lactamase" evidence="1">
    <location>
        <begin position="103"/>
        <end position="309"/>
    </location>
</feature>
<dbReference type="SMART" id="SM00849">
    <property type="entry name" value="Lactamase_B"/>
    <property type="match status" value="1"/>
</dbReference>
<evidence type="ECO:0000313" key="2">
    <source>
        <dbReference type="EMBL" id="PRY34486.1"/>
    </source>
</evidence>
<dbReference type="RefSeq" id="WP_245882384.1">
    <property type="nucleotide sequence ID" value="NZ_PVTE01000017.1"/>
</dbReference>
<dbReference type="GO" id="GO:0005737">
    <property type="term" value="C:cytoplasm"/>
    <property type="evidence" value="ECO:0007669"/>
    <property type="project" value="TreeGrafter"/>
</dbReference>
<dbReference type="Pfam" id="PF12706">
    <property type="entry name" value="Lactamase_B_2"/>
    <property type="match status" value="1"/>
</dbReference>
<accession>A0A2T0SM66</accession>
<dbReference type="Proteomes" id="UP000238375">
    <property type="component" value="Unassembled WGS sequence"/>
</dbReference>
<dbReference type="Gene3D" id="3.60.15.10">
    <property type="entry name" value="Ribonuclease Z/Hydroxyacylglutathione hydrolase-like"/>
    <property type="match status" value="1"/>
</dbReference>